<evidence type="ECO:0000256" key="1">
    <source>
        <dbReference type="SAM" id="Phobius"/>
    </source>
</evidence>
<keyword evidence="3" id="KW-0482">Metalloprotease</keyword>
<feature type="transmembrane region" description="Helical" evidence="1">
    <location>
        <begin position="371"/>
        <end position="395"/>
    </location>
</feature>
<dbReference type="PANTHER" id="PTHR43592">
    <property type="entry name" value="CAAX AMINO TERMINAL PROTEASE"/>
    <property type="match status" value="1"/>
</dbReference>
<sequence>MTLKRIILSILTLIVSVELGASLITSFGQPQVGNQLQLYQTDMLVQASKWEGSGLSPDEVQQFRSALFGEDPFEAVAKQYQAVRDDATTGLTRLRQQTAASDDSVNAELATTIREQQQLVNQIDLRLGLIEAQSDKIPTAISTWEKLAQRSGANVQTATVLADLWRDPPTVAPSAEPLLESQLRGWFRYSALKRLYTVQDAMVRLDKLEADERTAAEQAIVKTTLVQVLPSLAALLGSAGVIALIGQRLLKGKDSVLAIAEAPWEVPWDWETVWQVIVGGFLFIGQIVLPGTVLVVRSILASPVGINAADGGVAAIGLLAEMSSRGKAVYSLGFYLAMAASTLGVLYWSIKSYLPLSKDWFRLTVKGRWPLWGFGSYLIALPLMLGVAFLNQQIWQGQGGNNPLLQLVLEERDPLALGLFLFTAAVAAPIFEEILFRGFLLPSLTKYMSAWSAIALSGFIFAVAHLSFSEILPLTLLGAILGFVYVRSQNLLASILLHSTWNSATMIGLFLLGSGG</sequence>
<feature type="domain" description="CAAX prenyl protease 2/Lysostaphin resistance protein A-like" evidence="2">
    <location>
        <begin position="418"/>
        <end position="503"/>
    </location>
</feature>
<keyword evidence="3" id="KW-0378">Hydrolase</keyword>
<keyword evidence="1" id="KW-1133">Transmembrane helix</keyword>
<dbReference type="InterPro" id="IPR003675">
    <property type="entry name" value="Rce1/LyrA-like_dom"/>
</dbReference>
<evidence type="ECO:0000313" key="4">
    <source>
        <dbReference type="Proteomes" id="UP000249354"/>
    </source>
</evidence>
<dbReference type="Proteomes" id="UP000249354">
    <property type="component" value="Unassembled WGS sequence"/>
</dbReference>
<keyword evidence="3" id="KW-0645">Protease</keyword>
<feature type="transmembrane region" description="Helical" evidence="1">
    <location>
        <begin position="415"/>
        <end position="435"/>
    </location>
</feature>
<feature type="transmembrane region" description="Helical" evidence="1">
    <location>
        <begin position="447"/>
        <end position="465"/>
    </location>
</feature>
<organism evidence="3 4">
    <name type="scientific">Leptolyngbya foveolarum</name>
    <dbReference type="NCBI Taxonomy" id="47253"/>
    <lineage>
        <taxon>Bacteria</taxon>
        <taxon>Bacillati</taxon>
        <taxon>Cyanobacteriota</taxon>
        <taxon>Cyanophyceae</taxon>
        <taxon>Leptolyngbyales</taxon>
        <taxon>Leptolyngbyaceae</taxon>
        <taxon>Leptolyngbya group</taxon>
        <taxon>Leptolyngbya</taxon>
    </lineage>
</organism>
<accession>A0A2W4W1N4</accession>
<feature type="transmembrane region" description="Helical" evidence="1">
    <location>
        <begin position="276"/>
        <end position="300"/>
    </location>
</feature>
<keyword evidence="1" id="KW-0472">Membrane</keyword>
<evidence type="ECO:0000313" key="3">
    <source>
        <dbReference type="EMBL" id="PZO12978.1"/>
    </source>
</evidence>
<dbReference type="Pfam" id="PF02517">
    <property type="entry name" value="Rce1-like"/>
    <property type="match status" value="1"/>
</dbReference>
<dbReference type="EMBL" id="QBMC01000135">
    <property type="protein sequence ID" value="PZO12978.1"/>
    <property type="molecule type" value="Genomic_DNA"/>
</dbReference>
<reference evidence="3 4" key="2">
    <citation type="submission" date="2018-06" db="EMBL/GenBank/DDBJ databases">
        <title>Metagenomic assembly of (sub)arctic Cyanobacteria and their associated microbiome from non-axenic cultures.</title>
        <authorList>
            <person name="Baurain D."/>
        </authorList>
    </citation>
    <scope>NUCLEOTIDE SEQUENCE [LARGE SCALE GENOMIC DNA]</scope>
    <source>
        <strain evidence="3">ULC129bin1</strain>
    </source>
</reference>
<dbReference type="AlphaFoldDB" id="A0A2W4W1N4"/>
<evidence type="ECO:0000259" key="2">
    <source>
        <dbReference type="Pfam" id="PF02517"/>
    </source>
</evidence>
<feature type="transmembrane region" description="Helical" evidence="1">
    <location>
        <begin position="328"/>
        <end position="350"/>
    </location>
</feature>
<dbReference type="GO" id="GO:0004175">
    <property type="term" value="F:endopeptidase activity"/>
    <property type="evidence" value="ECO:0007669"/>
    <property type="project" value="UniProtKB-ARBA"/>
</dbReference>
<feature type="transmembrane region" description="Helical" evidence="1">
    <location>
        <begin position="225"/>
        <end position="245"/>
    </location>
</feature>
<dbReference type="PANTHER" id="PTHR43592:SF15">
    <property type="entry name" value="CAAX AMINO TERMINAL PROTEASE FAMILY PROTEIN"/>
    <property type="match status" value="1"/>
</dbReference>
<keyword evidence="1" id="KW-0812">Transmembrane</keyword>
<name>A0A2W4W1N4_9CYAN</name>
<dbReference type="GO" id="GO:0080120">
    <property type="term" value="P:CAAX-box protein maturation"/>
    <property type="evidence" value="ECO:0007669"/>
    <property type="project" value="UniProtKB-ARBA"/>
</dbReference>
<proteinExistence type="predicted"/>
<dbReference type="GO" id="GO:0008237">
    <property type="term" value="F:metallopeptidase activity"/>
    <property type="evidence" value="ECO:0007669"/>
    <property type="project" value="UniProtKB-KW"/>
</dbReference>
<feature type="transmembrane region" description="Helical" evidence="1">
    <location>
        <begin position="495"/>
        <end position="513"/>
    </location>
</feature>
<protein>
    <submittedName>
        <fullName evidence="3">CPBP family intramembrane metalloprotease domain-containing protein</fullName>
    </submittedName>
</protein>
<reference evidence="4" key="1">
    <citation type="submission" date="2018-04" db="EMBL/GenBank/DDBJ databases">
        <authorList>
            <person name="Cornet L."/>
        </authorList>
    </citation>
    <scope>NUCLEOTIDE SEQUENCE [LARGE SCALE GENOMIC DNA]</scope>
</reference>
<dbReference type="GO" id="GO:0006508">
    <property type="term" value="P:proteolysis"/>
    <property type="evidence" value="ECO:0007669"/>
    <property type="project" value="UniProtKB-KW"/>
</dbReference>
<comment type="caution">
    <text evidence="3">The sequence shown here is derived from an EMBL/GenBank/DDBJ whole genome shotgun (WGS) entry which is preliminary data.</text>
</comment>
<gene>
    <name evidence="3" type="ORF">DCF25_16740</name>
</gene>